<organism evidence="1 2">
    <name type="scientific">Candidatus Propionivibrio dominans</name>
    <dbReference type="NCBI Taxonomy" id="2954373"/>
    <lineage>
        <taxon>Bacteria</taxon>
        <taxon>Pseudomonadati</taxon>
        <taxon>Pseudomonadota</taxon>
        <taxon>Betaproteobacteria</taxon>
        <taxon>Rhodocyclales</taxon>
        <taxon>Rhodocyclaceae</taxon>
        <taxon>Propionivibrio</taxon>
    </lineage>
</organism>
<gene>
    <name evidence="1" type="ORF">IPJ48_16880</name>
</gene>
<protein>
    <submittedName>
        <fullName evidence="1">Uncharacterized protein</fullName>
    </submittedName>
</protein>
<comment type="caution">
    <text evidence="1">The sequence shown here is derived from an EMBL/GenBank/DDBJ whole genome shotgun (WGS) entry which is preliminary data.</text>
</comment>
<reference evidence="1" key="1">
    <citation type="submission" date="2020-10" db="EMBL/GenBank/DDBJ databases">
        <title>Connecting structure to function with the recovery of over 1000 high-quality activated sludge metagenome-assembled genomes encoding full-length rRNA genes using long-read sequencing.</title>
        <authorList>
            <person name="Singleton C.M."/>
            <person name="Petriglieri F."/>
            <person name="Kristensen J.M."/>
            <person name="Kirkegaard R.H."/>
            <person name="Michaelsen T.Y."/>
            <person name="Andersen M.H."/>
            <person name="Karst S.M."/>
            <person name="Dueholm M.S."/>
            <person name="Nielsen P.H."/>
            <person name="Albertsen M."/>
        </authorList>
    </citation>
    <scope>NUCLEOTIDE SEQUENCE</scope>
    <source>
        <strain evidence="1">EsbW_18-Q3-R4-48_MAXAC.044</strain>
    </source>
</reference>
<sequence length="110" mass="12691">MDAGLVLGVCDWGSRLPGRARRLPRQCSRTQPGTQEPSTCARCKNFAVSAQHRPYWDEQVRRHEALLNEPALPIQTLRIVRERLTEARLLIRVIDDDANKEVPHDRKARR</sequence>
<name>A0A9D7FGB1_9RHOO</name>
<dbReference type="AlphaFoldDB" id="A0A9D7FGB1"/>
<evidence type="ECO:0000313" key="2">
    <source>
        <dbReference type="Proteomes" id="UP000886602"/>
    </source>
</evidence>
<evidence type="ECO:0000313" key="1">
    <source>
        <dbReference type="EMBL" id="MBK7424620.1"/>
    </source>
</evidence>
<accession>A0A9D7FGB1</accession>
<dbReference type="EMBL" id="JADJNC010000037">
    <property type="protein sequence ID" value="MBK7424620.1"/>
    <property type="molecule type" value="Genomic_DNA"/>
</dbReference>
<proteinExistence type="predicted"/>
<dbReference type="Proteomes" id="UP000886602">
    <property type="component" value="Unassembled WGS sequence"/>
</dbReference>